<feature type="compositionally biased region" description="Low complexity" evidence="2">
    <location>
        <begin position="1448"/>
        <end position="1460"/>
    </location>
</feature>
<evidence type="ECO:0000256" key="2">
    <source>
        <dbReference type="SAM" id="MobiDB-lite"/>
    </source>
</evidence>
<reference evidence="3" key="1">
    <citation type="submission" date="2024-02" db="EMBL/GenBank/DDBJ databases">
        <authorList>
            <consortium name="ELIXIR-Norway"/>
            <consortium name="Elixir Norway"/>
        </authorList>
    </citation>
    <scope>NUCLEOTIDE SEQUENCE</scope>
</reference>
<feature type="compositionally biased region" description="Polar residues" evidence="2">
    <location>
        <begin position="942"/>
        <end position="951"/>
    </location>
</feature>
<feature type="compositionally biased region" description="Basic and acidic residues" evidence="2">
    <location>
        <begin position="790"/>
        <end position="815"/>
    </location>
</feature>
<feature type="compositionally biased region" description="Basic residues" evidence="2">
    <location>
        <begin position="367"/>
        <end position="376"/>
    </location>
</feature>
<proteinExistence type="predicted"/>
<feature type="region of interest" description="Disordered" evidence="2">
    <location>
        <begin position="761"/>
        <end position="815"/>
    </location>
</feature>
<keyword evidence="4" id="KW-1185">Reference proteome</keyword>
<evidence type="ECO:0000313" key="4">
    <source>
        <dbReference type="Proteomes" id="UP001497444"/>
    </source>
</evidence>
<dbReference type="PANTHER" id="PTHR31008">
    <property type="entry name" value="COP1-INTERACTING PROTEIN-RELATED"/>
    <property type="match status" value="1"/>
</dbReference>
<feature type="compositionally biased region" description="Basic residues" evidence="2">
    <location>
        <begin position="1345"/>
        <end position="1357"/>
    </location>
</feature>
<evidence type="ECO:0000256" key="1">
    <source>
        <dbReference type="SAM" id="Coils"/>
    </source>
</evidence>
<evidence type="ECO:0000313" key="3">
    <source>
        <dbReference type="EMBL" id="CAK9270875.1"/>
    </source>
</evidence>
<feature type="region of interest" description="Disordered" evidence="2">
    <location>
        <begin position="1308"/>
        <end position="1467"/>
    </location>
</feature>
<feature type="compositionally biased region" description="Polar residues" evidence="2">
    <location>
        <begin position="271"/>
        <end position="281"/>
    </location>
</feature>
<feature type="compositionally biased region" description="Acidic residues" evidence="2">
    <location>
        <begin position="433"/>
        <end position="447"/>
    </location>
</feature>
<dbReference type="EMBL" id="OZ020098">
    <property type="protein sequence ID" value="CAK9270875.1"/>
    <property type="molecule type" value="Genomic_DNA"/>
</dbReference>
<feature type="compositionally biased region" description="Basic and acidic residues" evidence="2">
    <location>
        <begin position="1075"/>
        <end position="1085"/>
    </location>
</feature>
<protein>
    <submittedName>
        <fullName evidence="3">Uncharacterized protein</fullName>
    </submittedName>
</protein>
<feature type="compositionally biased region" description="Basic and acidic residues" evidence="2">
    <location>
        <begin position="537"/>
        <end position="553"/>
    </location>
</feature>
<feature type="compositionally biased region" description="Polar residues" evidence="2">
    <location>
        <begin position="895"/>
        <end position="932"/>
    </location>
</feature>
<feature type="region of interest" description="Disordered" evidence="2">
    <location>
        <begin position="335"/>
        <end position="400"/>
    </location>
</feature>
<sequence length="1467" mass="159200">MKSDSPIDFAIFQLTPTRTRCELLVVCGTEAEKLSAGLLQPYLEHLKTAEEQVKKGGYSIKLEPPPEYPNGTNKDAPWFTKGTMERFVRFVSTPELLERISTVEWELSQIEEAISLQTSDPSSVCLLTLSAFRRRLLRAMDSRRLALQKEQGMAFARAGAAGFDMEHLTHLTVFADCFGATRLGDACAKFIALCNKRKESILWMEEMELAAAAAEAAALTSTPPRLISKDQYVDMWTDAQGGEADILRVEVGDDVSHSYPPNQGVGYVDGNRSQGQWSQRQASDHHWQSSPGYYNDGPGYVHSGEPTMHPNLEGGYGNMIPQGEKDLNVVAAIGTAGHTPPTSSAMEGMVSDNKSLSDTEADGPSPSHKHSRRSARHSTSPNRRSSSPLRKVQVGRSGSRRSGVVVIRNINYITNPSVSVEKSTGKDCSEASESLDETDSAMGDEDDEKKLSGPGSLSVKDAISLFEVKRRESRDSPKKRLSKQGSRRGSIGNAEKPVLRRWSSTAGDQISEPSMTSEKSDGVDGSDDSLQNVATTEHSEHSETTDLLQDKEQPGPPFHHGSTEEMLSVPTRSVQVSRSGLNFEAEAGMRVQNLTNTELSEPLEDTFILPHRDTHSLVRTSLYSEPESSVVQPSGTQLDDSFMIPKRSGQASEMNELREVNQDHEMVLVQKPELTDESFIVPDRAQAHEQSELGWRSELHLDAEMPSNKKNKVQTEETTTAPEELFMFPDRQGGRESSGWSTAVDYSMECLAPETIDQKSAAAANADNNVDSAKESKVKGQPSTKKVEKRKSEVVARHARLSEKHAPSADAQLRAEKLRAFKADLARSKKEKDEEERKRLEALRALRRERIAARSNPATAAATPHASQRQLSSPKPSPLPKLSPQKSTSRPLRGSMSTLAPPTISKSSRIFQRRASTALKSSLNPLSQSVPSFSELRKENTKPSAVRSSSIFERGSLKKNQSLPARHASTAPLEANRTQPSSRLISSMSANNDDKKRLRSSAIRRSVSELSTESHEVQVSAPRRTTKVVEVEQKEQSTKTTNHLSTIPSGALDAKPFLRKGRSTTSGATPAARKLKTDSAADHLKVPNGNPPMPLPLPLPVEAPPSAQDLNQIPAASRDLATDETNEKAGIRPDLIPADPSATIYAIQSPPKVIKEASVDLLPDTNGNKPHVSQAPLEFPVEDYVAPHAPETLKPYSNGYTLAPEPVVAEDEFSSSFTPTAAEESPAHSETHISALINSSPVAYIAPRAMMSSSPISTPTRATSAPAEVYDAPLATVTDYTSPKYDAPKAIVSSSSLDALPVLQASLSPEEVGNTNSSGRSRKTWGSSQKLALTGDNDNKESPKGLRKLLKFGRKSRNSNANDSTTSEGDEDTEATSEAGFSEVVVKIEKGRQNGSHSKNSKRGSVISNVSMDVDDESSPGLSVRSSLPTPPSDSKMLDGKSSGGSSGKASRSFFAAFRSKTNEAKS</sequence>
<organism evidence="3 4">
    <name type="scientific">Sphagnum jensenii</name>
    <dbReference type="NCBI Taxonomy" id="128206"/>
    <lineage>
        <taxon>Eukaryota</taxon>
        <taxon>Viridiplantae</taxon>
        <taxon>Streptophyta</taxon>
        <taxon>Embryophyta</taxon>
        <taxon>Bryophyta</taxon>
        <taxon>Sphagnophytina</taxon>
        <taxon>Sphagnopsida</taxon>
        <taxon>Sphagnales</taxon>
        <taxon>Sphagnaceae</taxon>
        <taxon>Sphagnum</taxon>
    </lineage>
</organism>
<dbReference type="Proteomes" id="UP001497444">
    <property type="component" value="Chromosome 3"/>
</dbReference>
<name>A0ABP0WVJ9_9BRYO</name>
<dbReference type="PANTHER" id="PTHR31008:SF2">
    <property type="entry name" value="COP1-INTERACTING PROTEIN-LIKE PROTEIN"/>
    <property type="match status" value="1"/>
</dbReference>
<accession>A0ABP0WVJ9</accession>
<feature type="compositionally biased region" description="Low complexity" evidence="2">
    <location>
        <begin position="761"/>
        <end position="771"/>
    </location>
</feature>
<feature type="compositionally biased region" description="Basic and acidic residues" evidence="2">
    <location>
        <begin position="467"/>
        <end position="478"/>
    </location>
</feature>
<feature type="compositionally biased region" description="Polar residues" evidence="2">
    <location>
        <begin position="1313"/>
        <end position="1331"/>
    </location>
</feature>
<feature type="compositionally biased region" description="Polar residues" evidence="2">
    <location>
        <begin position="976"/>
        <end position="991"/>
    </location>
</feature>
<feature type="compositionally biased region" description="Polar residues" evidence="2">
    <location>
        <begin position="1358"/>
        <end position="1367"/>
    </location>
</feature>
<keyword evidence="1" id="KW-0175">Coiled coil</keyword>
<feature type="coiled-coil region" evidence="1">
    <location>
        <begin position="818"/>
        <end position="845"/>
    </location>
</feature>
<feature type="region of interest" description="Disordered" evidence="2">
    <location>
        <begin position="848"/>
        <end position="1093"/>
    </location>
</feature>
<feature type="compositionally biased region" description="Polar residues" evidence="2">
    <location>
        <begin position="502"/>
        <end position="517"/>
    </location>
</feature>
<gene>
    <name evidence="3" type="ORF">CSSPJE1EN1_LOCUS16353</name>
</gene>
<feature type="compositionally biased region" description="Basic and acidic residues" evidence="2">
    <location>
        <begin position="1027"/>
        <end position="1037"/>
    </location>
</feature>
<feature type="compositionally biased region" description="Low complexity" evidence="2">
    <location>
        <begin position="853"/>
        <end position="874"/>
    </location>
</feature>
<feature type="compositionally biased region" description="Polar residues" evidence="2">
    <location>
        <begin position="1038"/>
        <end position="1048"/>
    </location>
</feature>
<feature type="region of interest" description="Disordered" evidence="2">
    <location>
        <begin position="259"/>
        <end position="309"/>
    </location>
</feature>
<feature type="region of interest" description="Disordered" evidence="2">
    <location>
        <begin position="419"/>
        <end position="564"/>
    </location>
</feature>